<keyword evidence="2" id="KW-1185">Reference proteome</keyword>
<dbReference type="InterPro" id="IPR038883">
    <property type="entry name" value="AN11006-like"/>
</dbReference>
<dbReference type="OrthoDB" id="5397846at2759"/>
<proteinExistence type="predicted"/>
<dbReference type="AlphaFoldDB" id="A0A6A5TNT8"/>
<dbReference type="Proteomes" id="UP000800035">
    <property type="component" value="Unassembled WGS sequence"/>
</dbReference>
<evidence type="ECO:0000313" key="2">
    <source>
        <dbReference type="Proteomes" id="UP000800035"/>
    </source>
</evidence>
<name>A0A6A5TNT8_9PLEO</name>
<gene>
    <name evidence="1" type="ORF">CC80DRAFT_494505</name>
</gene>
<dbReference type="PANTHER" id="PTHR42085:SF2">
    <property type="entry name" value="F-BOX DOMAIN-CONTAINING PROTEIN"/>
    <property type="match status" value="1"/>
</dbReference>
<evidence type="ECO:0000313" key="1">
    <source>
        <dbReference type="EMBL" id="KAF1953610.1"/>
    </source>
</evidence>
<dbReference type="PANTHER" id="PTHR42085">
    <property type="entry name" value="F-BOX DOMAIN-CONTAINING PROTEIN"/>
    <property type="match status" value="1"/>
</dbReference>
<dbReference type="EMBL" id="ML977003">
    <property type="protein sequence ID" value="KAF1953610.1"/>
    <property type="molecule type" value="Genomic_DNA"/>
</dbReference>
<organism evidence="1 2">
    <name type="scientific">Byssothecium circinans</name>
    <dbReference type="NCBI Taxonomy" id="147558"/>
    <lineage>
        <taxon>Eukaryota</taxon>
        <taxon>Fungi</taxon>
        <taxon>Dikarya</taxon>
        <taxon>Ascomycota</taxon>
        <taxon>Pezizomycotina</taxon>
        <taxon>Dothideomycetes</taxon>
        <taxon>Pleosporomycetidae</taxon>
        <taxon>Pleosporales</taxon>
        <taxon>Massarineae</taxon>
        <taxon>Massarinaceae</taxon>
        <taxon>Byssothecium</taxon>
    </lineage>
</organism>
<sequence>MAVSFKACGPFKREGIFEFKKLPQELQDIIYTLALTDTRPPRLRRVIKPNGLIKKIPEIVGFEIHLNDLARRKERRESTWKPVSTGMSKESQALARKHHFLNTTGANQARFAHKVDQMGSLLTIQMLLLNKETSEEALNIMYGTNVFTIMFPLDQQHDPFHTLFPFGVHINRIQRLRIEIQMNPSIQPHSVIMRSGWVRGTTWSSFKKMANLKHLRVVVTFRSPNFATEHAALFNGAWRRMSYYNNHMRDLIAAIPRGVNVQCGLTKEQRDRGDYGGFEPVKACVPRKIFKTYDGLRGVDCDMDENMLVDWNSAGQLQADGEGPDDGA</sequence>
<protein>
    <submittedName>
        <fullName evidence="1">Uncharacterized protein</fullName>
    </submittedName>
</protein>
<reference evidence="1" key="1">
    <citation type="journal article" date="2020" name="Stud. Mycol.">
        <title>101 Dothideomycetes genomes: a test case for predicting lifestyles and emergence of pathogens.</title>
        <authorList>
            <person name="Haridas S."/>
            <person name="Albert R."/>
            <person name="Binder M."/>
            <person name="Bloem J."/>
            <person name="Labutti K."/>
            <person name="Salamov A."/>
            <person name="Andreopoulos B."/>
            <person name="Baker S."/>
            <person name="Barry K."/>
            <person name="Bills G."/>
            <person name="Bluhm B."/>
            <person name="Cannon C."/>
            <person name="Castanera R."/>
            <person name="Culley D."/>
            <person name="Daum C."/>
            <person name="Ezra D."/>
            <person name="Gonzalez J."/>
            <person name="Henrissat B."/>
            <person name="Kuo A."/>
            <person name="Liang C."/>
            <person name="Lipzen A."/>
            <person name="Lutzoni F."/>
            <person name="Magnuson J."/>
            <person name="Mondo S."/>
            <person name="Nolan M."/>
            <person name="Ohm R."/>
            <person name="Pangilinan J."/>
            <person name="Park H.-J."/>
            <person name="Ramirez L."/>
            <person name="Alfaro M."/>
            <person name="Sun H."/>
            <person name="Tritt A."/>
            <person name="Yoshinaga Y."/>
            <person name="Zwiers L.-H."/>
            <person name="Turgeon B."/>
            <person name="Goodwin S."/>
            <person name="Spatafora J."/>
            <person name="Crous P."/>
            <person name="Grigoriev I."/>
        </authorList>
    </citation>
    <scope>NUCLEOTIDE SEQUENCE</scope>
    <source>
        <strain evidence="1">CBS 675.92</strain>
    </source>
</reference>
<accession>A0A6A5TNT8</accession>